<evidence type="ECO:0000256" key="11">
    <source>
        <dbReference type="ARBA" id="ARBA00031088"/>
    </source>
</evidence>
<comment type="subcellular location">
    <subcellularLocation>
        <location evidence="2">Cytoplasm</location>
    </subcellularLocation>
</comment>
<evidence type="ECO:0000256" key="8">
    <source>
        <dbReference type="ARBA" id="ARBA00022691"/>
    </source>
</evidence>
<dbReference type="NCBIfam" id="TIGR00563">
    <property type="entry name" value="rsmB"/>
    <property type="match status" value="1"/>
</dbReference>
<reference evidence="14" key="1">
    <citation type="submission" date="2019-03" db="EMBL/GenBank/DDBJ databases">
        <authorList>
            <person name="Hao L."/>
        </authorList>
    </citation>
    <scope>NUCLEOTIDE SEQUENCE</scope>
</reference>
<dbReference type="GO" id="GO:0006355">
    <property type="term" value="P:regulation of DNA-templated transcription"/>
    <property type="evidence" value="ECO:0007669"/>
    <property type="project" value="InterPro"/>
</dbReference>
<dbReference type="SUPFAM" id="SSF53335">
    <property type="entry name" value="S-adenosyl-L-methionine-dependent methyltransferases"/>
    <property type="match status" value="1"/>
</dbReference>
<accession>A0A485M302</accession>
<dbReference type="InterPro" id="IPR004573">
    <property type="entry name" value="rRNA_ssu_MeTfrase_B"/>
</dbReference>
<evidence type="ECO:0000256" key="1">
    <source>
        <dbReference type="ARBA" id="ARBA00002724"/>
    </source>
</evidence>
<evidence type="ECO:0000256" key="2">
    <source>
        <dbReference type="ARBA" id="ARBA00004496"/>
    </source>
</evidence>
<keyword evidence="6 14" id="KW-0489">Methyltransferase</keyword>
<gene>
    <name evidence="14" type="primary">rsmB</name>
    <name evidence="14" type="ORF">SCFA_3240003</name>
</gene>
<dbReference type="AlphaFoldDB" id="A0A485M302"/>
<evidence type="ECO:0000259" key="13">
    <source>
        <dbReference type="PROSITE" id="PS51686"/>
    </source>
</evidence>
<keyword evidence="4" id="KW-0963">Cytoplasm</keyword>
<dbReference type="Pfam" id="PF01029">
    <property type="entry name" value="NusB"/>
    <property type="match status" value="1"/>
</dbReference>
<dbReference type="CDD" id="cd02440">
    <property type="entry name" value="AdoMet_MTases"/>
    <property type="match status" value="1"/>
</dbReference>
<comment type="catalytic activity">
    <reaction evidence="12">
        <text>cytidine(967) in 16S rRNA + S-adenosyl-L-methionine = 5-methylcytidine(967) in 16S rRNA + S-adenosyl-L-homocysteine + H(+)</text>
        <dbReference type="Rhea" id="RHEA:42748"/>
        <dbReference type="Rhea" id="RHEA-COMP:10219"/>
        <dbReference type="Rhea" id="RHEA-COMP:10220"/>
        <dbReference type="ChEBI" id="CHEBI:15378"/>
        <dbReference type="ChEBI" id="CHEBI:57856"/>
        <dbReference type="ChEBI" id="CHEBI:59789"/>
        <dbReference type="ChEBI" id="CHEBI:74483"/>
        <dbReference type="ChEBI" id="CHEBI:82748"/>
        <dbReference type="EC" id="2.1.1.176"/>
    </reaction>
</comment>
<keyword evidence="8" id="KW-0949">S-adenosyl-L-methionine</keyword>
<dbReference type="GO" id="GO:0005737">
    <property type="term" value="C:cytoplasm"/>
    <property type="evidence" value="ECO:0007669"/>
    <property type="project" value="UniProtKB-SubCell"/>
</dbReference>
<dbReference type="FunFam" id="3.40.50.150:FF:000257">
    <property type="entry name" value="16S rRNA methyltransferase"/>
    <property type="match status" value="1"/>
</dbReference>
<dbReference type="Pfam" id="PF22458">
    <property type="entry name" value="RsmF-B_ferredox"/>
    <property type="match status" value="1"/>
</dbReference>
<dbReference type="InterPro" id="IPR001678">
    <property type="entry name" value="MeTrfase_RsmB-F_NOP2_dom"/>
</dbReference>
<evidence type="ECO:0000256" key="5">
    <source>
        <dbReference type="ARBA" id="ARBA00022552"/>
    </source>
</evidence>
<comment type="function">
    <text evidence="1">Specifically methylates the cytosine at position 967 (m5C967) of 16S rRNA.</text>
</comment>
<protein>
    <recommendedName>
        <fullName evidence="3">16S rRNA (cytosine(967)-C(5))-methyltransferase</fullName>
        <ecNumber evidence="3">2.1.1.176</ecNumber>
    </recommendedName>
    <alternativeName>
        <fullName evidence="10">16S rRNA m5C967 methyltransferase</fullName>
    </alternativeName>
    <alternativeName>
        <fullName evidence="11">rRNA (cytosine-C(5)-)-methyltransferase RsmB</fullName>
    </alternativeName>
</protein>
<organism evidence="14">
    <name type="scientific">anaerobic digester metagenome</name>
    <dbReference type="NCBI Taxonomy" id="1263854"/>
    <lineage>
        <taxon>unclassified sequences</taxon>
        <taxon>metagenomes</taxon>
        <taxon>ecological metagenomes</taxon>
    </lineage>
</organism>
<dbReference type="PROSITE" id="PS51686">
    <property type="entry name" value="SAM_MT_RSMB_NOP"/>
    <property type="match status" value="1"/>
</dbReference>
<keyword evidence="7 14" id="KW-0808">Transferase</keyword>
<dbReference type="InterPro" id="IPR054728">
    <property type="entry name" value="RsmB-like_ferredoxin"/>
</dbReference>
<evidence type="ECO:0000313" key="14">
    <source>
        <dbReference type="EMBL" id="VFU15928.1"/>
    </source>
</evidence>
<dbReference type="InterPro" id="IPR029063">
    <property type="entry name" value="SAM-dependent_MTases_sf"/>
</dbReference>
<sequence>MILLLHISARELALKVLRAVEEEGAFANIALNRVLEKYRPGKLDRAFATELAYGTLRSLNTLDWILGHFVKKPLQSQSTVVRNILRLGVYQLLFMEKVPPSAACNEGAELAKRYGHPGSVKFVNGVLRNVSRRHSEINYPSLSGNPLEHISLRYSHPVWMVERWLAEFGPEETIALCRANNKPAPNTIRTNTLKITRAGLVERLQGEGLYVAETAYAPEGLSIEGFNSLGSMPSFQEGLFQVQDESSMLAGRALMPSPGSFVVDACSAPGGKTTHLAQLMENRGLILGVELHSHKLSLIRENCLRLGIDIVESRQGDARNLPEELNGLADFVLVDAPCSGLGVLRRRPDARWRKNPEELPALVKLQAEILEGASRCVRDGGVLVYSTCTLLREENMGQVENFLAGHPEFVPEDLRPFLPGALDQKGTLAEGHLQLYPHLHGMDGFFIARLRKKGLT</sequence>
<evidence type="ECO:0000256" key="6">
    <source>
        <dbReference type="ARBA" id="ARBA00022603"/>
    </source>
</evidence>
<dbReference type="Gene3D" id="1.10.940.10">
    <property type="entry name" value="NusB-like"/>
    <property type="match status" value="1"/>
</dbReference>
<evidence type="ECO:0000256" key="12">
    <source>
        <dbReference type="ARBA" id="ARBA00047283"/>
    </source>
</evidence>
<dbReference type="InterPro" id="IPR049560">
    <property type="entry name" value="MeTrfase_RsmB-F_NOP2_cat"/>
</dbReference>
<dbReference type="PRINTS" id="PR02008">
    <property type="entry name" value="RCMTFAMILY"/>
</dbReference>
<dbReference type="SUPFAM" id="SSF48013">
    <property type="entry name" value="NusB-like"/>
    <property type="match status" value="1"/>
</dbReference>
<evidence type="ECO:0000256" key="10">
    <source>
        <dbReference type="ARBA" id="ARBA00030399"/>
    </source>
</evidence>
<dbReference type="Gene3D" id="3.30.70.1170">
    <property type="entry name" value="Sun protein, domain 3"/>
    <property type="match status" value="1"/>
</dbReference>
<name>A0A485M302_9ZZZZ</name>
<dbReference type="InterPro" id="IPR006027">
    <property type="entry name" value="NusB_RsmB_TIM44"/>
</dbReference>
<keyword evidence="9" id="KW-0694">RNA-binding</keyword>
<dbReference type="GO" id="GO:0008649">
    <property type="term" value="F:rRNA methyltransferase activity"/>
    <property type="evidence" value="ECO:0007669"/>
    <property type="project" value="InterPro"/>
</dbReference>
<evidence type="ECO:0000256" key="3">
    <source>
        <dbReference type="ARBA" id="ARBA00012140"/>
    </source>
</evidence>
<proteinExistence type="predicted"/>
<dbReference type="Gene3D" id="3.40.50.150">
    <property type="entry name" value="Vaccinia Virus protein VP39"/>
    <property type="match status" value="1"/>
</dbReference>
<dbReference type="EC" id="2.1.1.176" evidence="3"/>
<dbReference type="InterPro" id="IPR035926">
    <property type="entry name" value="NusB-like_sf"/>
</dbReference>
<dbReference type="PANTHER" id="PTHR22807">
    <property type="entry name" value="NOP2 YEAST -RELATED NOL1/NOP2/FMU SUN DOMAIN-CONTAINING"/>
    <property type="match status" value="1"/>
</dbReference>
<evidence type="ECO:0000256" key="4">
    <source>
        <dbReference type="ARBA" id="ARBA00022490"/>
    </source>
</evidence>
<evidence type="ECO:0000256" key="9">
    <source>
        <dbReference type="ARBA" id="ARBA00022884"/>
    </source>
</evidence>
<dbReference type="NCBIfam" id="NF011494">
    <property type="entry name" value="PRK14902.1"/>
    <property type="match status" value="1"/>
</dbReference>
<dbReference type="PANTHER" id="PTHR22807:SF53">
    <property type="entry name" value="RIBOSOMAL RNA SMALL SUBUNIT METHYLTRANSFERASE B-RELATED"/>
    <property type="match status" value="1"/>
</dbReference>
<dbReference type="FunFam" id="3.30.70.1170:FF:000003">
    <property type="entry name" value="16S rRNA (Cytosine(967)-C(5))-methyltransferase RsmB"/>
    <property type="match status" value="1"/>
</dbReference>
<feature type="domain" description="SAM-dependent MTase RsmB/NOP-type" evidence="13">
    <location>
        <begin position="176"/>
        <end position="453"/>
    </location>
</feature>
<dbReference type="EMBL" id="CAADRN010000251">
    <property type="protein sequence ID" value="VFU15928.1"/>
    <property type="molecule type" value="Genomic_DNA"/>
</dbReference>
<keyword evidence="5" id="KW-0698">rRNA processing</keyword>
<dbReference type="InterPro" id="IPR023267">
    <property type="entry name" value="RCMT"/>
</dbReference>
<dbReference type="GO" id="GO:0003723">
    <property type="term" value="F:RNA binding"/>
    <property type="evidence" value="ECO:0007669"/>
    <property type="project" value="UniProtKB-KW"/>
</dbReference>
<dbReference type="Pfam" id="PF01189">
    <property type="entry name" value="Methyltr_RsmB-F"/>
    <property type="match status" value="1"/>
</dbReference>
<evidence type="ECO:0000256" key="7">
    <source>
        <dbReference type="ARBA" id="ARBA00022679"/>
    </source>
</evidence>